<organism evidence="1 2">
    <name type="scientific">Aerosakkonema funiforme FACHB-1375</name>
    <dbReference type="NCBI Taxonomy" id="2949571"/>
    <lineage>
        <taxon>Bacteria</taxon>
        <taxon>Bacillati</taxon>
        <taxon>Cyanobacteriota</taxon>
        <taxon>Cyanophyceae</taxon>
        <taxon>Oscillatoriophycideae</taxon>
        <taxon>Aerosakkonematales</taxon>
        <taxon>Aerosakkonemataceae</taxon>
        <taxon>Aerosakkonema</taxon>
    </lineage>
</organism>
<reference evidence="1" key="2">
    <citation type="submission" date="2020-08" db="EMBL/GenBank/DDBJ databases">
        <authorList>
            <person name="Chen M."/>
            <person name="Teng W."/>
            <person name="Zhao L."/>
            <person name="Hu C."/>
            <person name="Zhou Y."/>
            <person name="Han B."/>
            <person name="Song L."/>
            <person name="Shu W."/>
        </authorList>
    </citation>
    <scope>NUCLEOTIDE SEQUENCE</scope>
    <source>
        <strain evidence="1">FACHB-1375</strain>
    </source>
</reference>
<proteinExistence type="predicted"/>
<accession>A0A926VJJ8</accession>
<keyword evidence="1" id="KW-0645">Protease</keyword>
<dbReference type="GO" id="GO:0006508">
    <property type="term" value="P:proteolysis"/>
    <property type="evidence" value="ECO:0007669"/>
    <property type="project" value="UniProtKB-KW"/>
</dbReference>
<dbReference type="AlphaFoldDB" id="A0A926VJJ8"/>
<keyword evidence="1" id="KW-0378">Hydrolase</keyword>
<comment type="caution">
    <text evidence="1">The sequence shown here is derived from an EMBL/GenBank/DDBJ whole genome shotgun (WGS) entry which is preliminary data.</text>
</comment>
<dbReference type="RefSeq" id="WP_190468506.1">
    <property type="nucleotide sequence ID" value="NZ_JACJPW010000061.1"/>
</dbReference>
<name>A0A926VJJ8_9CYAN</name>
<dbReference type="GO" id="GO:0008233">
    <property type="term" value="F:peptidase activity"/>
    <property type="evidence" value="ECO:0007669"/>
    <property type="project" value="UniProtKB-KW"/>
</dbReference>
<evidence type="ECO:0000313" key="2">
    <source>
        <dbReference type="Proteomes" id="UP000641646"/>
    </source>
</evidence>
<dbReference type="Gene3D" id="2.40.70.10">
    <property type="entry name" value="Acid Proteases"/>
    <property type="match status" value="1"/>
</dbReference>
<sequence length="122" mass="13716">MIQGYFGEKGELFFEIELIGDDGSVVTVNALLDTGFTDWLAMDIQDAESLGWTFIRQLEMRIARGNALFNLYVGSVLFDGQEFTIPVLGGREIPEFLIGLPWLENWRLVVDRKAGLLTLGED</sequence>
<dbReference type="InterPro" id="IPR021109">
    <property type="entry name" value="Peptidase_aspartic_dom_sf"/>
</dbReference>
<dbReference type="Proteomes" id="UP000641646">
    <property type="component" value="Unassembled WGS sequence"/>
</dbReference>
<gene>
    <name evidence="1" type="ORF">H6G03_21865</name>
</gene>
<keyword evidence="2" id="KW-1185">Reference proteome</keyword>
<evidence type="ECO:0000313" key="1">
    <source>
        <dbReference type="EMBL" id="MBD2183674.1"/>
    </source>
</evidence>
<dbReference type="EMBL" id="JACJPW010000061">
    <property type="protein sequence ID" value="MBD2183674.1"/>
    <property type="molecule type" value="Genomic_DNA"/>
</dbReference>
<protein>
    <submittedName>
        <fullName evidence="1">Aspartyl protease</fullName>
    </submittedName>
</protein>
<reference evidence="1" key="1">
    <citation type="journal article" date="2015" name="ISME J.">
        <title>Draft Genome Sequence of Streptomyces incarnatus NRRL8089, which Produces the Nucleoside Antibiotic Sinefungin.</title>
        <authorList>
            <person name="Oshima K."/>
            <person name="Hattori M."/>
            <person name="Shimizu H."/>
            <person name="Fukuda K."/>
            <person name="Nemoto M."/>
            <person name="Inagaki K."/>
            <person name="Tamura T."/>
        </authorList>
    </citation>
    <scope>NUCLEOTIDE SEQUENCE</scope>
    <source>
        <strain evidence="1">FACHB-1375</strain>
    </source>
</reference>